<keyword evidence="10 12" id="KW-0408">Iron</keyword>
<organism evidence="13 14">
    <name type="scientific">Candidatus Bodocaedibacter vickermanii</name>
    <dbReference type="NCBI Taxonomy" id="2741701"/>
    <lineage>
        <taxon>Bacteria</taxon>
        <taxon>Pseudomonadati</taxon>
        <taxon>Pseudomonadota</taxon>
        <taxon>Alphaproteobacteria</taxon>
        <taxon>Holosporales</taxon>
        <taxon>Candidatus Paracaedibacteraceae</taxon>
        <taxon>Candidatus Bodocaedibacter</taxon>
    </lineage>
</organism>
<keyword evidence="9 12" id="KW-1133">Transmembrane helix</keyword>
<evidence type="ECO:0000256" key="12">
    <source>
        <dbReference type="PIRNR" id="PIRNR006446"/>
    </source>
</evidence>
<dbReference type="Pfam" id="PF01654">
    <property type="entry name" value="Cyt_bd_oxida_I"/>
    <property type="match status" value="1"/>
</dbReference>
<evidence type="ECO:0000256" key="6">
    <source>
        <dbReference type="ARBA" id="ARBA00022692"/>
    </source>
</evidence>
<dbReference type="GO" id="GO:0005886">
    <property type="term" value="C:plasma membrane"/>
    <property type="evidence" value="ECO:0007669"/>
    <property type="project" value="UniProtKB-SubCell"/>
</dbReference>
<dbReference type="GO" id="GO:0020037">
    <property type="term" value="F:heme binding"/>
    <property type="evidence" value="ECO:0007669"/>
    <property type="project" value="TreeGrafter"/>
</dbReference>
<feature type="transmembrane region" description="Helical" evidence="12">
    <location>
        <begin position="355"/>
        <end position="377"/>
    </location>
</feature>
<dbReference type="EMBL" id="CP054719">
    <property type="protein sequence ID" value="QOL20097.1"/>
    <property type="molecule type" value="Genomic_DNA"/>
</dbReference>
<name>A0A7L9RU15_9PROT</name>
<dbReference type="RefSeq" id="WP_350331652.1">
    <property type="nucleotide sequence ID" value="NZ_CP054719.1"/>
</dbReference>
<dbReference type="Proteomes" id="UP000594001">
    <property type="component" value="Chromosome"/>
</dbReference>
<keyword evidence="14" id="KW-1185">Reference proteome</keyword>
<dbReference type="PANTHER" id="PTHR30365">
    <property type="entry name" value="CYTOCHROME D UBIQUINOL OXIDASE"/>
    <property type="match status" value="1"/>
</dbReference>
<evidence type="ECO:0000256" key="7">
    <source>
        <dbReference type="ARBA" id="ARBA00022723"/>
    </source>
</evidence>
<keyword evidence="8 12" id="KW-0249">Electron transport</keyword>
<evidence type="ECO:0000256" key="5">
    <source>
        <dbReference type="ARBA" id="ARBA00022617"/>
    </source>
</evidence>
<dbReference type="GO" id="GO:0046872">
    <property type="term" value="F:metal ion binding"/>
    <property type="evidence" value="ECO:0007669"/>
    <property type="project" value="UniProtKB-UniRule"/>
</dbReference>
<proteinExistence type="inferred from homology"/>
<evidence type="ECO:0000256" key="11">
    <source>
        <dbReference type="ARBA" id="ARBA00023136"/>
    </source>
</evidence>
<keyword evidence="6 12" id="KW-0812">Transmembrane</keyword>
<comment type="subcellular location">
    <subcellularLocation>
        <location evidence="12">Cell inner membrane</location>
    </subcellularLocation>
    <subcellularLocation>
        <location evidence="1">Cell membrane</location>
        <topology evidence="1">Multi-pass membrane protein</topology>
    </subcellularLocation>
</comment>
<feature type="transmembrane region" description="Helical" evidence="12">
    <location>
        <begin position="322"/>
        <end position="346"/>
    </location>
</feature>
<keyword evidence="3 12" id="KW-0813">Transport</keyword>
<dbReference type="KEGG" id="pbal:CPBP_00877"/>
<keyword evidence="7 12" id="KW-0479">Metal-binding</keyword>
<gene>
    <name evidence="13" type="primary">appC</name>
    <name evidence="13" type="ORF">CPBP_00877</name>
</gene>
<dbReference type="InterPro" id="IPR002585">
    <property type="entry name" value="Cyt-d_ubiquinol_oxidase_su_1"/>
</dbReference>
<dbReference type="GO" id="GO:0016682">
    <property type="term" value="F:oxidoreductase activity, acting on diphenols and related substances as donors, oxygen as acceptor"/>
    <property type="evidence" value="ECO:0007669"/>
    <property type="project" value="TreeGrafter"/>
</dbReference>
<evidence type="ECO:0000256" key="8">
    <source>
        <dbReference type="ARBA" id="ARBA00022982"/>
    </source>
</evidence>
<evidence type="ECO:0000256" key="4">
    <source>
        <dbReference type="ARBA" id="ARBA00022475"/>
    </source>
</evidence>
<accession>A0A7L9RU15</accession>
<keyword evidence="11 12" id="KW-0472">Membrane</keyword>
<keyword evidence="5 12" id="KW-0349">Heme</keyword>
<keyword evidence="4 12" id="KW-1003">Cell membrane</keyword>
<evidence type="ECO:0000256" key="9">
    <source>
        <dbReference type="ARBA" id="ARBA00022989"/>
    </source>
</evidence>
<comment type="similarity">
    <text evidence="2 12">Belongs to the cytochrome ubiquinol oxidase subunit 1 family.</text>
</comment>
<feature type="transmembrane region" description="Helical" evidence="12">
    <location>
        <begin position="220"/>
        <end position="237"/>
    </location>
</feature>
<sequence length="447" mass="49930">MDLFSTLFLSRIKFAFTIGFHILFPTITIGLVVYLFILEIQWLRTSNPAYSKLFRIFSKIFALSFGMGVVTGIPMSFQFATNWGPFSIATTNVVGPLLGFEVLSAFFLEATFLGIMVFGWGRVKPAVHLFSTGMVMLGTTLSAYWIICVNAWMQNPQGTEIIDGIFYVKDWSKILLNETMFYHLAHMLGASYLTAVFVVMGVLSIFLFKRKETQTALPGFKVALACALILGPVQFFVGHAHGIHTGKTQPTKLAAMEAHWDSEKEAPMILFAWPDMENEKNLYEVKIPKVASWYLTGSTQGMVHGLKEAKKEDRPFVPLVFISFRLMVGIGCLFIFLALAGGYLWVRKKLETTRWLYAILPLCIPLGFVATIAGWIVTEVGRQPWIIQGLMRTAHGATTSLPPEAIRGSLAAFGVTFLIVFVVYLVFLVRIVQKGMNEPMPTVLQGE</sequence>
<feature type="transmembrane region" description="Helical" evidence="12">
    <location>
        <begin position="180"/>
        <end position="208"/>
    </location>
</feature>
<feature type="transmembrane region" description="Helical" evidence="12">
    <location>
        <begin position="410"/>
        <end position="432"/>
    </location>
</feature>
<feature type="transmembrane region" description="Helical" evidence="12">
    <location>
        <begin position="56"/>
        <end position="77"/>
    </location>
</feature>
<feature type="transmembrane region" description="Helical" evidence="12">
    <location>
        <begin position="97"/>
        <end position="120"/>
    </location>
</feature>
<feature type="transmembrane region" description="Helical" evidence="12">
    <location>
        <begin position="12"/>
        <end position="36"/>
    </location>
</feature>
<evidence type="ECO:0000256" key="2">
    <source>
        <dbReference type="ARBA" id="ARBA00009819"/>
    </source>
</evidence>
<evidence type="ECO:0000313" key="13">
    <source>
        <dbReference type="EMBL" id="QOL20097.1"/>
    </source>
</evidence>
<dbReference type="PANTHER" id="PTHR30365:SF14">
    <property type="entry name" value="CYTOCHROME BD MENAQUINOL OXIDASE SUBUNIT I-RELATED"/>
    <property type="match status" value="1"/>
</dbReference>
<dbReference type="GO" id="GO:0070069">
    <property type="term" value="C:cytochrome complex"/>
    <property type="evidence" value="ECO:0007669"/>
    <property type="project" value="UniProtKB-UniRule"/>
</dbReference>
<dbReference type="GO" id="GO:0019646">
    <property type="term" value="P:aerobic electron transport chain"/>
    <property type="evidence" value="ECO:0007669"/>
    <property type="project" value="InterPro"/>
</dbReference>
<evidence type="ECO:0000313" key="14">
    <source>
        <dbReference type="Proteomes" id="UP000594001"/>
    </source>
</evidence>
<protein>
    <submittedName>
        <fullName evidence="13">Cytochrome bd-II ubiquinol oxidase subunit 1</fullName>
    </submittedName>
</protein>
<reference evidence="13 14" key="1">
    <citation type="submission" date="2020-06" db="EMBL/GenBank/DDBJ databases">
        <title>The endosymbiont of the kinetoplastid Bodo saltans is a Paracaedibacter-like alpha-proteobacterium possessing a putative toxin-antitoxin system.</title>
        <authorList>
            <person name="Midha S."/>
            <person name="Rigden D.J."/>
            <person name="Siozios S."/>
            <person name="Hurst G.D.D."/>
            <person name="Jackson A.P."/>
        </authorList>
    </citation>
    <scope>NUCLEOTIDE SEQUENCE [LARGE SCALE GENOMIC DNA]</scope>
    <source>
        <strain evidence="13">Lake Konstanz</strain>
    </source>
</reference>
<dbReference type="PIRSF" id="PIRSF006446">
    <property type="entry name" value="Cyt_quinol_oxidase_1"/>
    <property type="match status" value="1"/>
</dbReference>
<evidence type="ECO:0000256" key="1">
    <source>
        <dbReference type="ARBA" id="ARBA00004651"/>
    </source>
</evidence>
<dbReference type="GO" id="GO:0009055">
    <property type="term" value="F:electron transfer activity"/>
    <property type="evidence" value="ECO:0007669"/>
    <property type="project" value="UniProtKB-UniRule"/>
</dbReference>
<feature type="transmembrane region" description="Helical" evidence="12">
    <location>
        <begin position="127"/>
        <end position="147"/>
    </location>
</feature>
<evidence type="ECO:0000256" key="3">
    <source>
        <dbReference type="ARBA" id="ARBA00022448"/>
    </source>
</evidence>
<evidence type="ECO:0000256" key="10">
    <source>
        <dbReference type="ARBA" id="ARBA00023004"/>
    </source>
</evidence>
<dbReference type="AlphaFoldDB" id="A0A7L9RU15"/>